<dbReference type="InterPro" id="IPR012675">
    <property type="entry name" value="Beta-grasp_dom_sf"/>
</dbReference>
<name>A0A5Q2TM11_9BACI</name>
<dbReference type="InterPro" id="IPR016155">
    <property type="entry name" value="Mopterin_synth/thiamin_S_b"/>
</dbReference>
<dbReference type="RefSeq" id="WP_100359535.1">
    <property type="nucleotide sequence ID" value="NZ_CP045915.1"/>
</dbReference>
<dbReference type="PANTHER" id="PTHR34472:SF1">
    <property type="entry name" value="SULFUR CARRIER PROTEIN THIS"/>
    <property type="match status" value="1"/>
</dbReference>
<dbReference type="Proteomes" id="UP000339690">
    <property type="component" value="Chromosome"/>
</dbReference>
<dbReference type="InterPro" id="IPR010035">
    <property type="entry name" value="Thi_S"/>
</dbReference>
<dbReference type="EMBL" id="CP045915">
    <property type="protein sequence ID" value="QGH35705.1"/>
    <property type="molecule type" value="Genomic_DNA"/>
</dbReference>
<dbReference type="Gene3D" id="3.10.20.30">
    <property type="match status" value="1"/>
</dbReference>
<accession>A0A5Q2TM11</accession>
<dbReference type="AlphaFoldDB" id="A0A5Q2TM11"/>
<dbReference type="KEGG" id="grc:GI584_17355"/>
<gene>
    <name evidence="1" type="primary">thiS</name>
    <name evidence="1" type="ORF">GI584_17355</name>
</gene>
<dbReference type="PANTHER" id="PTHR34472">
    <property type="entry name" value="SULFUR CARRIER PROTEIN THIS"/>
    <property type="match status" value="1"/>
</dbReference>
<dbReference type="CDD" id="cd00565">
    <property type="entry name" value="Ubl_ThiS"/>
    <property type="match status" value="1"/>
</dbReference>
<sequence>MEVIVNGDPLEVSEGITNIEELIQELRLEKKSLIVEHNQTILKKEKHKETAISEGDRLEIVHFVGGG</sequence>
<reference evidence="1 2" key="1">
    <citation type="submission" date="2019-11" db="EMBL/GenBank/DDBJ databases">
        <title>Gracilibacillus salitolerans sp. nov., a moderate halophile isolated from a saline soil in northwest China.</title>
        <authorList>
            <person name="Gan L."/>
        </authorList>
    </citation>
    <scope>NUCLEOTIDE SEQUENCE [LARGE SCALE GENOMIC DNA]</scope>
    <source>
        <strain evidence="1 2">SCU50</strain>
    </source>
</reference>
<protein>
    <submittedName>
        <fullName evidence="1">Sulfur carrier protein ThiS</fullName>
    </submittedName>
</protein>
<dbReference type="InterPro" id="IPR003749">
    <property type="entry name" value="ThiS/MoaD-like"/>
</dbReference>
<evidence type="ECO:0000313" key="2">
    <source>
        <dbReference type="Proteomes" id="UP000339690"/>
    </source>
</evidence>
<dbReference type="NCBIfam" id="TIGR01683">
    <property type="entry name" value="thiS"/>
    <property type="match status" value="1"/>
</dbReference>
<dbReference type="Pfam" id="PF02597">
    <property type="entry name" value="ThiS"/>
    <property type="match status" value="1"/>
</dbReference>
<dbReference type="SUPFAM" id="SSF54285">
    <property type="entry name" value="MoaD/ThiS"/>
    <property type="match status" value="1"/>
</dbReference>
<organism evidence="1 2">
    <name type="scientific">Gracilibacillus salitolerans</name>
    <dbReference type="NCBI Taxonomy" id="2663022"/>
    <lineage>
        <taxon>Bacteria</taxon>
        <taxon>Bacillati</taxon>
        <taxon>Bacillota</taxon>
        <taxon>Bacilli</taxon>
        <taxon>Bacillales</taxon>
        <taxon>Bacillaceae</taxon>
        <taxon>Gracilibacillus</taxon>
    </lineage>
</organism>
<evidence type="ECO:0000313" key="1">
    <source>
        <dbReference type="EMBL" id="QGH35705.1"/>
    </source>
</evidence>
<proteinExistence type="predicted"/>
<keyword evidence="2" id="KW-1185">Reference proteome</keyword>